<dbReference type="GO" id="GO:0003993">
    <property type="term" value="F:acid phosphatase activity"/>
    <property type="evidence" value="ECO:0007669"/>
    <property type="project" value="TreeGrafter"/>
</dbReference>
<dbReference type="SUPFAM" id="SSF53254">
    <property type="entry name" value="Phosphoglycerate mutase-like"/>
    <property type="match status" value="1"/>
</dbReference>
<evidence type="ECO:0000256" key="1">
    <source>
        <dbReference type="ARBA" id="ARBA00022801"/>
    </source>
</evidence>
<dbReference type="OrthoDB" id="6509975at2759"/>
<dbReference type="PANTHER" id="PTHR20963:SF42">
    <property type="entry name" value="PHOSPHOGLYCERATE MUTASE-LIKE PROTEIN"/>
    <property type="match status" value="1"/>
</dbReference>
<dbReference type="InterPro" id="IPR029033">
    <property type="entry name" value="His_PPase_superfam"/>
</dbReference>
<keyword evidence="2" id="KW-1133">Transmembrane helix</keyword>
<feature type="transmembrane region" description="Helical" evidence="2">
    <location>
        <begin position="68"/>
        <end position="91"/>
    </location>
</feature>
<evidence type="ECO:0000313" key="4">
    <source>
        <dbReference type="Proteomes" id="UP000807769"/>
    </source>
</evidence>
<keyword evidence="4" id="KW-1185">Reference proteome</keyword>
<dbReference type="InterPro" id="IPR000560">
    <property type="entry name" value="His_Pase_clade-2"/>
</dbReference>
<evidence type="ECO:0000256" key="2">
    <source>
        <dbReference type="SAM" id="Phobius"/>
    </source>
</evidence>
<gene>
    <name evidence="3" type="ORF">BJ212DRAFT_1313465</name>
</gene>
<sequence length="630" mass="69698">MSDVVSYPPSWRKITFLMTGHIQVQDSRCDLTLPVFIPEVKRMGGQSRVYLGDPTSPSSYPSSARRSLFLRVGAAFFAGFFVCLAVVAQYASSNQSCLPFSLFTALLPTHAGTPEWHQYPPAEPTNAFPSMFPSSVGYPGPTHAGAEPGVAATAPAYPLHSGLVHLVSPTRFSQDNTKARTKDFDIFRSWGSLSPWYSIQRGKFGIDSGPGAPDTCNITGVHLLHRHGARYPADYSRGTGPGGFASKLNMNAENVTATGPLSFLDDWTYKLGNEGLTPFGRSQLFDLGVSMRMRYGFLLKNFSETNTLPVFRTESQTRMLNSAQNFALGFFGYPLEGQYQQQIMIEAKGFNNTLASYRSCANNDIPSRGYRGQPYADAWKAVYLKDTVPRLQQYLDGFELEVEDVYAMQELCAFESVALGYSKFCELFTQKEWEGFDYSYDLNLWYGVAWGSPVGRGEGIGYVQELVARLTQTPIETHNSSTNATLHNAVTFPLGHSLYVDATHEVVVLNVLTALNLSSFAAMGPLPTDHIPEQRTFRTAELAPFATNVQFQLLSCSTEHDPQIRVIVNDGVVPLTNLKGCQDHPDGMCSIHAFVDAQKENIRSTDWNFVCNTDWTIPDGWETTTGYPPL</sequence>
<dbReference type="EMBL" id="JABBWG010000001">
    <property type="protein sequence ID" value="KAG1827606.1"/>
    <property type="molecule type" value="Genomic_DNA"/>
</dbReference>
<dbReference type="Proteomes" id="UP000807769">
    <property type="component" value="Unassembled WGS sequence"/>
</dbReference>
<keyword evidence="2" id="KW-0812">Transmembrane</keyword>
<organism evidence="3 4">
    <name type="scientific">Suillus subaureus</name>
    <dbReference type="NCBI Taxonomy" id="48587"/>
    <lineage>
        <taxon>Eukaryota</taxon>
        <taxon>Fungi</taxon>
        <taxon>Dikarya</taxon>
        <taxon>Basidiomycota</taxon>
        <taxon>Agaricomycotina</taxon>
        <taxon>Agaricomycetes</taxon>
        <taxon>Agaricomycetidae</taxon>
        <taxon>Boletales</taxon>
        <taxon>Suillineae</taxon>
        <taxon>Suillaceae</taxon>
        <taxon>Suillus</taxon>
    </lineage>
</organism>
<dbReference type="RefSeq" id="XP_041200453.1">
    <property type="nucleotide sequence ID" value="XM_041334087.1"/>
</dbReference>
<dbReference type="Pfam" id="PF00328">
    <property type="entry name" value="His_Phos_2"/>
    <property type="match status" value="1"/>
</dbReference>
<dbReference type="AlphaFoldDB" id="A0A9P7JKH7"/>
<dbReference type="InterPro" id="IPR033379">
    <property type="entry name" value="Acid_Pase_AS"/>
</dbReference>
<protein>
    <submittedName>
        <fullName evidence="3">Histidine phosphatase superfamily</fullName>
    </submittedName>
</protein>
<dbReference type="Gene3D" id="3.40.50.1240">
    <property type="entry name" value="Phosphoglycerate mutase-like"/>
    <property type="match status" value="1"/>
</dbReference>
<reference evidence="3" key="1">
    <citation type="journal article" date="2020" name="New Phytol.">
        <title>Comparative genomics reveals dynamic genome evolution in host specialist ectomycorrhizal fungi.</title>
        <authorList>
            <person name="Lofgren L.A."/>
            <person name="Nguyen N.H."/>
            <person name="Vilgalys R."/>
            <person name="Ruytinx J."/>
            <person name="Liao H.L."/>
            <person name="Branco S."/>
            <person name="Kuo A."/>
            <person name="LaButti K."/>
            <person name="Lipzen A."/>
            <person name="Andreopoulos W."/>
            <person name="Pangilinan J."/>
            <person name="Riley R."/>
            <person name="Hundley H."/>
            <person name="Na H."/>
            <person name="Barry K."/>
            <person name="Grigoriev I.V."/>
            <person name="Stajich J.E."/>
            <person name="Kennedy P.G."/>
        </authorList>
    </citation>
    <scope>NUCLEOTIDE SEQUENCE</scope>
    <source>
        <strain evidence="3">MN1</strain>
    </source>
</reference>
<accession>A0A9P7JKH7</accession>
<proteinExistence type="predicted"/>
<name>A0A9P7JKH7_9AGAM</name>
<keyword evidence="2" id="KW-0472">Membrane</keyword>
<dbReference type="PANTHER" id="PTHR20963">
    <property type="entry name" value="MULTIPLE INOSITOL POLYPHOSPHATE PHOSPHATASE-RELATED"/>
    <property type="match status" value="1"/>
</dbReference>
<dbReference type="PROSITE" id="PS00616">
    <property type="entry name" value="HIS_ACID_PHOSPHAT_1"/>
    <property type="match status" value="1"/>
</dbReference>
<evidence type="ECO:0000313" key="3">
    <source>
        <dbReference type="EMBL" id="KAG1827606.1"/>
    </source>
</evidence>
<keyword evidence="1" id="KW-0378">Hydrolase</keyword>
<comment type="caution">
    <text evidence="3">The sequence shown here is derived from an EMBL/GenBank/DDBJ whole genome shotgun (WGS) entry which is preliminary data.</text>
</comment>
<dbReference type="GeneID" id="64628104"/>
<dbReference type="CDD" id="cd07061">
    <property type="entry name" value="HP_HAP_like"/>
    <property type="match status" value="1"/>
</dbReference>